<proteinExistence type="predicted"/>
<dbReference type="EMBL" id="JAYKBV010000006">
    <property type="protein sequence ID" value="MEB3040210.1"/>
    <property type="molecule type" value="Genomic_DNA"/>
</dbReference>
<evidence type="ECO:0008006" key="3">
    <source>
        <dbReference type="Google" id="ProtNLM"/>
    </source>
</evidence>
<keyword evidence="2" id="KW-1185">Reference proteome</keyword>
<comment type="caution">
    <text evidence="1">The sequence shown here is derived from an EMBL/GenBank/DDBJ whole genome shotgun (WGS) entry which is preliminary data.</text>
</comment>
<sequence>MKKLFIFISILLLSHKGFSQRGLYQEDNLFFGSNILKNELAMSQINLDLGIGYNFSEKFRLGLFLPIGYSFFKDENNNKARSFSSGIGISGNFRFYSNEIITLRSDTRFAFGSPNKESLSDWGFTRIGTEIQTYFSSLASERTKPYIAIGANAIYGLYEKNNIEKERMYFVPHISIGIVTNF</sequence>
<evidence type="ECO:0000313" key="1">
    <source>
        <dbReference type="EMBL" id="MEB3040210.1"/>
    </source>
</evidence>
<accession>A0ABU5Y8W2</accession>
<name>A0ABU5Y8W2_9FLAO</name>
<dbReference type="RefSeq" id="WP_323979267.1">
    <property type="nucleotide sequence ID" value="NZ_JAYKBV010000006.1"/>
</dbReference>
<reference evidence="1 2" key="1">
    <citation type="submission" date="2023-12" db="EMBL/GenBank/DDBJ databases">
        <title>Genomic sequences of Capnocytophaga and Parvimonas strains.</title>
        <authorList>
            <person name="Watt R.M."/>
            <person name="Wang M."/>
            <person name="Yang T."/>
            <person name="Tong W.M."/>
        </authorList>
    </citation>
    <scope>NUCLEOTIDE SEQUENCE [LARGE SCALE GENOMIC DNA]</scope>
    <source>
        <strain evidence="1 2">CCUG 13156</strain>
    </source>
</reference>
<protein>
    <recommendedName>
        <fullName evidence="3">Outer membrane protein beta-barrel domain-containing protein</fullName>
    </recommendedName>
</protein>
<evidence type="ECO:0000313" key="2">
    <source>
        <dbReference type="Proteomes" id="UP001324270"/>
    </source>
</evidence>
<gene>
    <name evidence="1" type="ORF">VJJ49_05815</name>
</gene>
<dbReference type="Proteomes" id="UP001324270">
    <property type="component" value="Unassembled WGS sequence"/>
</dbReference>
<organism evidence="1 2">
    <name type="scientific">Capnocytophaga gingivalis</name>
    <dbReference type="NCBI Taxonomy" id="1017"/>
    <lineage>
        <taxon>Bacteria</taxon>
        <taxon>Pseudomonadati</taxon>
        <taxon>Bacteroidota</taxon>
        <taxon>Flavobacteriia</taxon>
        <taxon>Flavobacteriales</taxon>
        <taxon>Flavobacteriaceae</taxon>
        <taxon>Capnocytophaga</taxon>
    </lineage>
</organism>